<dbReference type="STRING" id="35760.BCHO_1506"/>
<accession>A0A087AC94</accession>
<organism evidence="2 3">
    <name type="scientific">Bifidobacterium choerinum</name>
    <dbReference type="NCBI Taxonomy" id="35760"/>
    <lineage>
        <taxon>Bacteria</taxon>
        <taxon>Bacillati</taxon>
        <taxon>Actinomycetota</taxon>
        <taxon>Actinomycetes</taxon>
        <taxon>Bifidobacteriales</taxon>
        <taxon>Bifidobacteriaceae</taxon>
        <taxon>Bifidobacterium</taxon>
    </lineage>
</organism>
<gene>
    <name evidence="2" type="ORF">BCHO_1506</name>
</gene>
<dbReference type="Proteomes" id="UP000028995">
    <property type="component" value="Unassembled WGS sequence"/>
</dbReference>
<keyword evidence="3" id="KW-1185">Reference proteome</keyword>
<evidence type="ECO:0000313" key="3">
    <source>
        <dbReference type="Proteomes" id="UP000028995"/>
    </source>
</evidence>
<evidence type="ECO:0000313" key="2">
    <source>
        <dbReference type="EMBL" id="KFI56394.1"/>
    </source>
</evidence>
<evidence type="ECO:0000256" key="1">
    <source>
        <dbReference type="SAM" id="MobiDB-lite"/>
    </source>
</evidence>
<dbReference type="RefSeq" id="WP_272944787.1">
    <property type="nucleotide sequence ID" value="NZ_JGYU01000010.1"/>
</dbReference>
<proteinExistence type="predicted"/>
<dbReference type="EMBL" id="JGYU01000010">
    <property type="protein sequence ID" value="KFI56394.1"/>
    <property type="molecule type" value="Genomic_DNA"/>
</dbReference>
<feature type="region of interest" description="Disordered" evidence="1">
    <location>
        <begin position="1"/>
        <end position="25"/>
    </location>
</feature>
<protein>
    <submittedName>
        <fullName evidence="2">Uncharacterized protein</fullName>
    </submittedName>
</protein>
<reference evidence="2 3" key="1">
    <citation type="submission" date="2014-03" db="EMBL/GenBank/DDBJ databases">
        <title>Genomics of Bifidobacteria.</title>
        <authorList>
            <person name="Ventura M."/>
            <person name="Milani C."/>
            <person name="Lugli G.A."/>
        </authorList>
    </citation>
    <scope>NUCLEOTIDE SEQUENCE [LARGE SCALE GENOMIC DNA]</scope>
    <source>
        <strain evidence="2 3">LMG 10510</strain>
    </source>
</reference>
<sequence>MRGRQGGDSIECETNRSGAEPQTCYDDRGRITAIAVIRPPS</sequence>
<dbReference type="AlphaFoldDB" id="A0A087AC94"/>
<name>A0A087AC94_9BIFI</name>
<comment type="caution">
    <text evidence="2">The sequence shown here is derived from an EMBL/GenBank/DDBJ whole genome shotgun (WGS) entry which is preliminary data.</text>
</comment>